<name>A0A6L2P5L5_TANCI</name>
<dbReference type="AlphaFoldDB" id="A0A6L2P5L5"/>
<comment type="caution">
    <text evidence="1">The sequence shown here is derived from an EMBL/GenBank/DDBJ whole genome shotgun (WGS) entry which is preliminary data.</text>
</comment>
<protein>
    <submittedName>
        <fullName evidence="1">Uncharacterized protein</fullName>
    </submittedName>
</protein>
<accession>A0A6L2P5L5</accession>
<gene>
    <name evidence="1" type="ORF">Tci_065736</name>
</gene>
<evidence type="ECO:0000313" key="1">
    <source>
        <dbReference type="EMBL" id="GEU93758.1"/>
    </source>
</evidence>
<dbReference type="EMBL" id="BKCJ010010924">
    <property type="protein sequence ID" value="GEU93758.1"/>
    <property type="molecule type" value="Genomic_DNA"/>
</dbReference>
<reference evidence="1" key="1">
    <citation type="journal article" date="2019" name="Sci. Rep.">
        <title>Draft genome of Tanacetum cinerariifolium, the natural source of mosquito coil.</title>
        <authorList>
            <person name="Yamashiro T."/>
            <person name="Shiraishi A."/>
            <person name="Satake H."/>
            <person name="Nakayama K."/>
        </authorList>
    </citation>
    <scope>NUCLEOTIDE SEQUENCE</scope>
</reference>
<sequence>MAYAGMPLLQELARAADSNDIKDQLSVLLKREVNEASEKMHDYYRLSDELREEGGLDSVVVAMTKLSSFVGCGSEERRCMVNVIVSATVSMTSVGGVPVEEYVPELVDSFTIGAKVGANCVSTALPLLADWLSGEAEVVANLSHALYGSCC</sequence>
<organism evidence="1">
    <name type="scientific">Tanacetum cinerariifolium</name>
    <name type="common">Dalmatian daisy</name>
    <name type="synonym">Chrysanthemum cinerariifolium</name>
    <dbReference type="NCBI Taxonomy" id="118510"/>
    <lineage>
        <taxon>Eukaryota</taxon>
        <taxon>Viridiplantae</taxon>
        <taxon>Streptophyta</taxon>
        <taxon>Embryophyta</taxon>
        <taxon>Tracheophyta</taxon>
        <taxon>Spermatophyta</taxon>
        <taxon>Magnoliopsida</taxon>
        <taxon>eudicotyledons</taxon>
        <taxon>Gunneridae</taxon>
        <taxon>Pentapetalae</taxon>
        <taxon>asterids</taxon>
        <taxon>campanulids</taxon>
        <taxon>Asterales</taxon>
        <taxon>Asteraceae</taxon>
        <taxon>Asteroideae</taxon>
        <taxon>Anthemideae</taxon>
        <taxon>Anthemidinae</taxon>
        <taxon>Tanacetum</taxon>
    </lineage>
</organism>
<proteinExistence type="predicted"/>